<name>A0A814F263_9BILA</name>
<dbReference type="Proteomes" id="UP000682733">
    <property type="component" value="Unassembled WGS sequence"/>
</dbReference>
<comment type="caution">
    <text evidence="1">The sequence shown here is derived from an EMBL/GenBank/DDBJ whole genome shotgun (WGS) entry which is preliminary data.</text>
</comment>
<accession>A0A814F263</accession>
<evidence type="ECO:0000313" key="3">
    <source>
        <dbReference type="EMBL" id="CAF3746898.1"/>
    </source>
</evidence>
<dbReference type="Proteomes" id="UP000681722">
    <property type="component" value="Unassembled WGS sequence"/>
</dbReference>
<dbReference type="EMBL" id="CAJNOK010021870">
    <property type="protein sequence ID" value="CAF1338990.1"/>
    <property type="molecule type" value="Genomic_DNA"/>
</dbReference>
<sequence>MTMDTLTSNSAWNIDTNKGNGYIATQVSSNDIGQLYGDVTCNKDTCRIRNLDDCLTENIVEAACGSIKMLFNPINLLVTLIALFIRGEQWMRILTRPRGESRGRIFENLTREGAVRGTNSWRSPRGTFFAS</sequence>
<dbReference type="Proteomes" id="UP000677228">
    <property type="component" value="Unassembled WGS sequence"/>
</dbReference>
<dbReference type="EMBL" id="CAJOBA010043497">
    <property type="protein sequence ID" value="CAF4150240.1"/>
    <property type="molecule type" value="Genomic_DNA"/>
</dbReference>
<keyword evidence="5" id="KW-1185">Reference proteome</keyword>
<evidence type="ECO:0000313" key="4">
    <source>
        <dbReference type="EMBL" id="CAF4150240.1"/>
    </source>
</evidence>
<evidence type="ECO:0000313" key="1">
    <source>
        <dbReference type="EMBL" id="CAF0973976.1"/>
    </source>
</evidence>
<evidence type="ECO:0000313" key="5">
    <source>
        <dbReference type="Proteomes" id="UP000663829"/>
    </source>
</evidence>
<dbReference type="AlphaFoldDB" id="A0A814F263"/>
<protein>
    <submittedName>
        <fullName evidence="1">Uncharacterized protein</fullName>
    </submittedName>
</protein>
<dbReference type="Proteomes" id="UP000663829">
    <property type="component" value="Unassembled WGS sequence"/>
</dbReference>
<organism evidence="1 5">
    <name type="scientific">Didymodactylos carnosus</name>
    <dbReference type="NCBI Taxonomy" id="1234261"/>
    <lineage>
        <taxon>Eukaryota</taxon>
        <taxon>Metazoa</taxon>
        <taxon>Spiralia</taxon>
        <taxon>Gnathifera</taxon>
        <taxon>Rotifera</taxon>
        <taxon>Eurotatoria</taxon>
        <taxon>Bdelloidea</taxon>
        <taxon>Philodinida</taxon>
        <taxon>Philodinidae</taxon>
        <taxon>Didymodactylos</taxon>
    </lineage>
</organism>
<gene>
    <name evidence="1" type="ORF">GPM918_LOCUS12388</name>
    <name evidence="2" type="ORF">OVA965_LOCUS30249</name>
    <name evidence="3" type="ORF">SRO942_LOCUS12389</name>
    <name evidence="4" type="ORF">TMI583_LOCUS31049</name>
</gene>
<dbReference type="EMBL" id="CAJNOQ010002704">
    <property type="protein sequence ID" value="CAF0973976.1"/>
    <property type="molecule type" value="Genomic_DNA"/>
</dbReference>
<evidence type="ECO:0000313" key="2">
    <source>
        <dbReference type="EMBL" id="CAF1338990.1"/>
    </source>
</evidence>
<dbReference type="EMBL" id="CAJOBC010002704">
    <property type="protein sequence ID" value="CAF3746898.1"/>
    <property type="molecule type" value="Genomic_DNA"/>
</dbReference>
<proteinExistence type="predicted"/>
<reference evidence="1" key="1">
    <citation type="submission" date="2021-02" db="EMBL/GenBank/DDBJ databases">
        <authorList>
            <person name="Nowell W R."/>
        </authorList>
    </citation>
    <scope>NUCLEOTIDE SEQUENCE</scope>
</reference>